<keyword evidence="3" id="KW-0547">Nucleotide-binding</keyword>
<proteinExistence type="inferred from homology"/>
<dbReference type="SMART" id="SM00382">
    <property type="entry name" value="AAA"/>
    <property type="match status" value="1"/>
</dbReference>
<dbReference type="InterPro" id="IPR003593">
    <property type="entry name" value="AAA+_ATPase"/>
</dbReference>
<evidence type="ECO:0000313" key="6">
    <source>
        <dbReference type="EMBL" id="MEA5456076.1"/>
    </source>
</evidence>
<dbReference type="PANTHER" id="PTHR43335">
    <property type="entry name" value="ABC TRANSPORTER, ATP-BINDING PROTEIN"/>
    <property type="match status" value="1"/>
</dbReference>
<sequence length="306" mass="33050">MTLLLEGVSKSFGSVRAVRDVSFSCAAGSITGYIGPNGSGKSTTLRMIAGLVRPDSGRITIDGAPYASIPNPGRSAGFLLDPAAHHPGRSVRETVALPAIMMGLPSRRVNEVLSTVGLASVMRRKVRALSLGMRQRLSLAIALLGEPGVLVLDEPANGLDVEGMAWLKTLLRSLADEGATILVSSHLLNELETYADRAIIIDRGRVLSERRLNGVDMALWTFVSGPDLRVIECVLRDAGRDHESHADQVAGMGFRVRGPVDEIGDLMWRHHVRLSCLQRNGEKSLEAYYASLTSPEFTANSRVERT</sequence>
<feature type="domain" description="ABC transporter" evidence="5">
    <location>
        <begin position="3"/>
        <end position="228"/>
    </location>
</feature>
<comment type="similarity">
    <text evidence="1">Belongs to the ABC transporter superfamily.</text>
</comment>
<gene>
    <name evidence="6" type="ORF">SPF06_15175</name>
</gene>
<dbReference type="RefSeq" id="WP_323279968.1">
    <property type="nucleotide sequence ID" value="NZ_JAYGGQ010000012.1"/>
</dbReference>
<dbReference type="GO" id="GO:0005524">
    <property type="term" value="F:ATP binding"/>
    <property type="evidence" value="ECO:0007669"/>
    <property type="project" value="UniProtKB-KW"/>
</dbReference>
<dbReference type="EMBL" id="JAYGGQ010000012">
    <property type="protein sequence ID" value="MEA5456076.1"/>
    <property type="molecule type" value="Genomic_DNA"/>
</dbReference>
<accession>A0ABU5T8M7</accession>
<dbReference type="SUPFAM" id="SSF52540">
    <property type="entry name" value="P-loop containing nucleoside triphosphate hydrolases"/>
    <property type="match status" value="1"/>
</dbReference>
<evidence type="ECO:0000256" key="4">
    <source>
        <dbReference type="ARBA" id="ARBA00022840"/>
    </source>
</evidence>
<evidence type="ECO:0000256" key="3">
    <source>
        <dbReference type="ARBA" id="ARBA00022741"/>
    </source>
</evidence>
<evidence type="ECO:0000313" key="7">
    <source>
        <dbReference type="Proteomes" id="UP001304769"/>
    </source>
</evidence>
<evidence type="ECO:0000259" key="5">
    <source>
        <dbReference type="PROSITE" id="PS50893"/>
    </source>
</evidence>
<evidence type="ECO:0000256" key="1">
    <source>
        <dbReference type="ARBA" id="ARBA00005417"/>
    </source>
</evidence>
<reference evidence="6 7" key="1">
    <citation type="submission" date="2023-12" db="EMBL/GenBank/DDBJ databases">
        <title>Sinomonas terricola sp. nov, isolated from litchi orchard soil in Guangdong, PR China.</title>
        <authorList>
            <person name="Jiaxin W."/>
            <person name="Yang Z."/>
            <person name="Honghui Z."/>
        </authorList>
    </citation>
    <scope>NUCLEOTIDE SEQUENCE [LARGE SCALE GENOMIC DNA]</scope>
    <source>
        <strain evidence="6 7">JGH33</strain>
    </source>
</reference>
<name>A0ABU5T8M7_9MICC</name>
<keyword evidence="2" id="KW-0813">Transport</keyword>
<evidence type="ECO:0000256" key="2">
    <source>
        <dbReference type="ARBA" id="ARBA00022448"/>
    </source>
</evidence>
<organism evidence="6 7">
    <name type="scientific">Sinomonas terricola</name>
    <dbReference type="NCBI Taxonomy" id="3110330"/>
    <lineage>
        <taxon>Bacteria</taxon>
        <taxon>Bacillati</taxon>
        <taxon>Actinomycetota</taxon>
        <taxon>Actinomycetes</taxon>
        <taxon>Micrococcales</taxon>
        <taxon>Micrococcaceae</taxon>
        <taxon>Sinomonas</taxon>
    </lineage>
</organism>
<dbReference type="Pfam" id="PF00005">
    <property type="entry name" value="ABC_tran"/>
    <property type="match status" value="1"/>
</dbReference>
<protein>
    <submittedName>
        <fullName evidence="6">ATP-binding cassette domain-containing protein</fullName>
    </submittedName>
</protein>
<dbReference type="Gene3D" id="3.40.50.300">
    <property type="entry name" value="P-loop containing nucleotide triphosphate hydrolases"/>
    <property type="match status" value="1"/>
</dbReference>
<dbReference type="Proteomes" id="UP001304769">
    <property type="component" value="Unassembled WGS sequence"/>
</dbReference>
<comment type="caution">
    <text evidence="6">The sequence shown here is derived from an EMBL/GenBank/DDBJ whole genome shotgun (WGS) entry which is preliminary data.</text>
</comment>
<keyword evidence="4 6" id="KW-0067">ATP-binding</keyword>
<dbReference type="PROSITE" id="PS50893">
    <property type="entry name" value="ABC_TRANSPORTER_2"/>
    <property type="match status" value="1"/>
</dbReference>
<dbReference type="InterPro" id="IPR027417">
    <property type="entry name" value="P-loop_NTPase"/>
</dbReference>
<dbReference type="InterPro" id="IPR003439">
    <property type="entry name" value="ABC_transporter-like_ATP-bd"/>
</dbReference>
<dbReference type="InterPro" id="IPR017871">
    <property type="entry name" value="ABC_transporter-like_CS"/>
</dbReference>
<dbReference type="PROSITE" id="PS00211">
    <property type="entry name" value="ABC_TRANSPORTER_1"/>
    <property type="match status" value="1"/>
</dbReference>
<dbReference type="PANTHER" id="PTHR43335:SF4">
    <property type="entry name" value="ABC TRANSPORTER, ATP-BINDING PROTEIN"/>
    <property type="match status" value="1"/>
</dbReference>
<keyword evidence="7" id="KW-1185">Reference proteome</keyword>